<keyword evidence="1" id="KW-0479">Metal-binding</keyword>
<dbReference type="SUPFAM" id="SSF75500">
    <property type="entry name" value="Putative transcriptional regulator TM1602, C-terminal domain"/>
    <property type="match status" value="1"/>
</dbReference>
<reference evidence="4 5" key="1">
    <citation type="submission" date="2011-08" db="EMBL/GenBank/DDBJ databases">
        <title>The Genome Sequence of Clostridium orbiscindens 1_3_50AFAA.</title>
        <authorList>
            <consortium name="The Broad Institute Genome Sequencing Platform"/>
            <person name="Earl A."/>
            <person name="Ward D."/>
            <person name="Feldgarden M."/>
            <person name="Gevers D."/>
            <person name="Daigneault M."/>
            <person name="Strauss J."/>
            <person name="Allen-Vercoe E."/>
            <person name="Young S.K."/>
            <person name="Zeng Q."/>
            <person name="Gargeya S."/>
            <person name="Fitzgerald M."/>
            <person name="Haas B."/>
            <person name="Abouelleil A."/>
            <person name="Alvarado L."/>
            <person name="Arachchi H.M."/>
            <person name="Berlin A."/>
            <person name="Brown A."/>
            <person name="Chapman S.B."/>
            <person name="Chen Z."/>
            <person name="Dunbar C."/>
            <person name="Freedman E."/>
            <person name="Gearin G."/>
            <person name="Gellesch M."/>
            <person name="Goldberg J."/>
            <person name="Griggs A."/>
            <person name="Gujja S."/>
            <person name="Heiman D."/>
            <person name="Howarth C."/>
            <person name="Larson L."/>
            <person name="Lui A."/>
            <person name="MacDonald P.J.P."/>
            <person name="Montmayeur A."/>
            <person name="Murphy C."/>
            <person name="Neiman D."/>
            <person name="Pearson M."/>
            <person name="Priest M."/>
            <person name="Roberts A."/>
            <person name="Saif S."/>
            <person name="Shea T."/>
            <person name="Shenoy N."/>
            <person name="Sisk P."/>
            <person name="Stolte C."/>
            <person name="Sykes S."/>
            <person name="Wortman J."/>
            <person name="Nusbaum C."/>
            <person name="Birren B."/>
        </authorList>
    </citation>
    <scope>NUCLEOTIDE SEQUENCE [LARGE SCALE GENOMIC DNA]</scope>
    <source>
        <strain evidence="4 5">1_3_50AFAA</strain>
    </source>
</reference>
<feature type="binding site" evidence="1">
    <location>
        <position position="147"/>
    </location>
    <ligand>
        <name>Ni(2+)</name>
        <dbReference type="ChEBI" id="CHEBI:49786"/>
    </ligand>
</feature>
<feature type="domain" description="3H" evidence="2">
    <location>
        <begin position="74"/>
        <end position="170"/>
    </location>
</feature>
<organism evidence="4 5">
    <name type="scientific">Flavonifractor plautii 1_3_50AFAA</name>
    <dbReference type="NCBI Taxonomy" id="742738"/>
    <lineage>
        <taxon>Bacteria</taxon>
        <taxon>Bacillati</taxon>
        <taxon>Bacillota</taxon>
        <taxon>Clostridia</taxon>
        <taxon>Eubacteriales</taxon>
        <taxon>Oscillospiraceae</taxon>
        <taxon>Flavonifractor</taxon>
    </lineage>
</organism>
<feature type="binding site" evidence="1">
    <location>
        <position position="145"/>
    </location>
    <ligand>
        <name>Ni(2+)</name>
        <dbReference type="ChEBI" id="CHEBI:49786"/>
    </ligand>
</feature>
<gene>
    <name evidence="4" type="ORF">HMPREF9460_00703</name>
</gene>
<dbReference type="EMBL" id="ADLO01000027">
    <property type="protein sequence ID" value="KGF56804.1"/>
    <property type="molecule type" value="Genomic_DNA"/>
</dbReference>
<evidence type="ECO:0000313" key="4">
    <source>
        <dbReference type="EMBL" id="KGF56804.1"/>
    </source>
</evidence>
<dbReference type="RefSeq" id="WP_044938978.1">
    <property type="nucleotide sequence ID" value="NZ_KN174161.1"/>
</dbReference>
<proteinExistence type="predicted"/>
<dbReference type="PANTHER" id="PTHR40068:SF1">
    <property type="entry name" value="TRANSCRIPTION REPRESSOR NIAR-RELATED"/>
    <property type="match status" value="1"/>
</dbReference>
<dbReference type="PANTHER" id="PTHR40068">
    <property type="entry name" value="TRANSCRIPTION REPRESSOR NIAR-RELATED"/>
    <property type="match status" value="1"/>
</dbReference>
<dbReference type="SUPFAM" id="SSF46785">
    <property type="entry name" value="Winged helix' DNA-binding domain"/>
    <property type="match status" value="1"/>
</dbReference>
<evidence type="ECO:0000259" key="3">
    <source>
        <dbReference type="Pfam" id="PF08279"/>
    </source>
</evidence>
<dbReference type="Proteomes" id="UP000029585">
    <property type="component" value="Unassembled WGS sequence"/>
</dbReference>
<evidence type="ECO:0000313" key="5">
    <source>
        <dbReference type="Proteomes" id="UP000029585"/>
    </source>
</evidence>
<name>A0A096DH35_FLAPL</name>
<dbReference type="Pfam" id="PF02829">
    <property type="entry name" value="3H"/>
    <property type="match status" value="1"/>
</dbReference>
<dbReference type="Gene3D" id="1.10.10.10">
    <property type="entry name" value="Winged helix-like DNA-binding domain superfamily/Winged helix DNA-binding domain"/>
    <property type="match status" value="1"/>
</dbReference>
<dbReference type="GO" id="GO:0046872">
    <property type="term" value="F:metal ion binding"/>
    <property type="evidence" value="ECO:0007669"/>
    <property type="project" value="UniProtKB-KW"/>
</dbReference>
<dbReference type="PIRSF" id="PIRSF037847">
    <property type="entry name" value="NiaR"/>
    <property type="match status" value="1"/>
</dbReference>
<dbReference type="InterPro" id="IPR035922">
    <property type="entry name" value="3H_dom_sf"/>
</dbReference>
<dbReference type="InterPro" id="IPR036388">
    <property type="entry name" value="WH-like_DNA-bd_sf"/>
</dbReference>
<sequence>MSMSAAQARRQAVAQALEEAVEPVSAAALAERFSVSRQIIVGDVALLRAGGTDILATPRGYLLGGRGGGVERTVACVHAPEEMERELNAIVDAGGEVVDVIVEHPVYGQLTGLLGVRSRYDVAEFVRRVEEHGARPLSALTGGIHLHTVRCPDEKTFRRVRKSLEAENFLLNM</sequence>
<evidence type="ECO:0008006" key="6">
    <source>
        <dbReference type="Google" id="ProtNLM"/>
    </source>
</evidence>
<dbReference type="PATRIC" id="fig|742738.3.peg.734"/>
<dbReference type="InterPro" id="IPR004173">
    <property type="entry name" value="3H_domain"/>
</dbReference>
<dbReference type="InterPro" id="IPR026043">
    <property type="entry name" value="NadR"/>
</dbReference>
<protein>
    <recommendedName>
        <fullName evidence="6">3H domain-containing protein</fullName>
    </recommendedName>
</protein>
<feature type="binding site" evidence="1">
    <location>
        <position position="86"/>
    </location>
    <ligand>
        <name>Ni(2+)</name>
        <dbReference type="ChEBI" id="CHEBI:49786"/>
    </ligand>
</feature>
<evidence type="ECO:0000256" key="1">
    <source>
        <dbReference type="PIRSR" id="PIRSR037847-1"/>
    </source>
</evidence>
<keyword evidence="5" id="KW-1185">Reference proteome</keyword>
<comment type="caution">
    <text evidence="4">The sequence shown here is derived from an EMBL/GenBank/DDBJ whole genome shotgun (WGS) entry which is preliminary data.</text>
</comment>
<dbReference type="InterPro" id="IPR013196">
    <property type="entry name" value="HTH_11"/>
</dbReference>
<dbReference type="Gene3D" id="3.30.1340.20">
    <property type="entry name" value="3H domain"/>
    <property type="match status" value="1"/>
</dbReference>
<feature type="domain" description="Helix-turn-helix type 11" evidence="3">
    <location>
        <begin position="9"/>
        <end position="61"/>
    </location>
</feature>
<accession>A0A096DH35</accession>
<feature type="binding site" evidence="1">
    <location>
        <position position="78"/>
    </location>
    <ligand>
        <name>Ni(2+)</name>
        <dbReference type="ChEBI" id="CHEBI:49786"/>
    </ligand>
</feature>
<dbReference type="HOGENOM" id="CLU_108798_0_0_9"/>
<dbReference type="Pfam" id="PF08279">
    <property type="entry name" value="HTH_11"/>
    <property type="match status" value="1"/>
</dbReference>
<dbReference type="AlphaFoldDB" id="A0A096DH35"/>
<dbReference type="eggNOG" id="COG1827">
    <property type="taxonomic scope" value="Bacteria"/>
</dbReference>
<evidence type="ECO:0000259" key="2">
    <source>
        <dbReference type="Pfam" id="PF02829"/>
    </source>
</evidence>
<keyword evidence="1" id="KW-0533">Nickel</keyword>
<dbReference type="InterPro" id="IPR036390">
    <property type="entry name" value="WH_DNA-bd_sf"/>
</dbReference>